<evidence type="ECO:0000313" key="6">
    <source>
        <dbReference type="EMBL" id="TFU97286.1"/>
    </source>
</evidence>
<dbReference type="Proteomes" id="UP000297253">
    <property type="component" value="Unassembled WGS sequence"/>
</dbReference>
<dbReference type="SUPFAM" id="SSF53697">
    <property type="entry name" value="SIS domain"/>
    <property type="match status" value="1"/>
</dbReference>
<dbReference type="PROSITE" id="PS51464">
    <property type="entry name" value="SIS"/>
    <property type="match status" value="1"/>
</dbReference>
<dbReference type="AlphaFoldDB" id="A0A4Y9JB11"/>
<dbReference type="InterPro" id="IPR009057">
    <property type="entry name" value="Homeodomain-like_sf"/>
</dbReference>
<dbReference type="Gene3D" id="3.40.50.10490">
    <property type="entry name" value="Glucose-6-phosphate isomerase like protein, domain 1"/>
    <property type="match status" value="1"/>
</dbReference>
<evidence type="ECO:0000259" key="5">
    <source>
        <dbReference type="PROSITE" id="PS51464"/>
    </source>
</evidence>
<feature type="domain" description="SIS" evidence="5">
    <location>
        <begin position="118"/>
        <end position="258"/>
    </location>
</feature>
<sequence length="282" mass="31907">MVSLEKNVVPMIEAVYSDFTHIERKIADYFLAEAVAEDDLSAKTVSEKLYVSLPSLTRFAQKCGFTGYRQFVYAFQEVSSTTDSPHVNRDLTKHVLSDYGELLNKTYSLIDEEQFVRVGHLLNNAKRVYIYGQGSSGLVAREIEFRFMRLGMACKAVTDDHMIRMNRVTLNEECLVIGISVSSESMSIINAVRDAREAGASTVLLTSKNRQELRDNCDELVLVAIKKNLAQGTMISPQFPVLVVIDIFYAYYIDLDRDARHKLFTNTLSALQVTENVDENEM</sequence>
<keyword evidence="1" id="KW-0805">Transcription regulation</keyword>
<dbReference type="EMBL" id="SPPD01000013">
    <property type="protein sequence ID" value="TFU97286.1"/>
    <property type="molecule type" value="Genomic_DNA"/>
</dbReference>
<evidence type="ECO:0000313" key="7">
    <source>
        <dbReference type="Proteomes" id="UP000297253"/>
    </source>
</evidence>
<protein>
    <submittedName>
        <fullName evidence="6">MurR/RpiR family transcriptional regulator</fullName>
    </submittedName>
</protein>
<dbReference type="InterPro" id="IPR046348">
    <property type="entry name" value="SIS_dom_sf"/>
</dbReference>
<dbReference type="InterPro" id="IPR001347">
    <property type="entry name" value="SIS_dom"/>
</dbReference>
<dbReference type="GO" id="GO:0003677">
    <property type="term" value="F:DNA binding"/>
    <property type="evidence" value="ECO:0007669"/>
    <property type="project" value="UniProtKB-KW"/>
</dbReference>
<dbReference type="Pfam" id="PF01380">
    <property type="entry name" value="SIS"/>
    <property type="match status" value="1"/>
</dbReference>
<evidence type="ECO:0000259" key="4">
    <source>
        <dbReference type="PROSITE" id="PS51071"/>
    </source>
</evidence>
<gene>
    <name evidence="6" type="ORF">E4T82_08645</name>
</gene>
<dbReference type="InterPro" id="IPR047640">
    <property type="entry name" value="RpiR-like"/>
</dbReference>
<dbReference type="OrthoDB" id="1648815at2"/>
<dbReference type="GO" id="GO:0003700">
    <property type="term" value="F:DNA-binding transcription factor activity"/>
    <property type="evidence" value="ECO:0007669"/>
    <property type="project" value="InterPro"/>
</dbReference>
<dbReference type="GO" id="GO:0097367">
    <property type="term" value="F:carbohydrate derivative binding"/>
    <property type="evidence" value="ECO:0007669"/>
    <property type="project" value="InterPro"/>
</dbReference>
<comment type="caution">
    <text evidence="6">The sequence shown here is derived from an EMBL/GenBank/DDBJ whole genome shotgun (WGS) entry which is preliminary data.</text>
</comment>
<dbReference type="PANTHER" id="PTHR30514:SF21">
    <property type="entry name" value="RPIR-FAMILY TRANSCRIPTIONAL REGULATOR"/>
    <property type="match status" value="1"/>
</dbReference>
<dbReference type="SUPFAM" id="SSF46689">
    <property type="entry name" value="Homeodomain-like"/>
    <property type="match status" value="1"/>
</dbReference>
<proteinExistence type="predicted"/>
<dbReference type="Gene3D" id="1.10.10.10">
    <property type="entry name" value="Winged helix-like DNA-binding domain superfamily/Winged helix DNA-binding domain"/>
    <property type="match status" value="1"/>
</dbReference>
<evidence type="ECO:0000256" key="3">
    <source>
        <dbReference type="ARBA" id="ARBA00023163"/>
    </source>
</evidence>
<dbReference type="InterPro" id="IPR035472">
    <property type="entry name" value="RpiR-like_SIS"/>
</dbReference>
<dbReference type="PANTHER" id="PTHR30514">
    <property type="entry name" value="GLUCOKINASE"/>
    <property type="match status" value="1"/>
</dbReference>
<reference evidence="6 7" key="1">
    <citation type="submission" date="2019-03" db="EMBL/GenBank/DDBJ databases">
        <title>Diversity of the mouse oral microbiome.</title>
        <authorList>
            <person name="Joseph S."/>
            <person name="Aduse-Opoku J."/>
            <person name="Curtis M."/>
            <person name="Wade W."/>
            <person name="Hashim A."/>
        </authorList>
    </citation>
    <scope>NUCLEOTIDE SEQUENCE [LARGE SCALE GENOMIC DNA]</scope>
    <source>
        <strain evidence="6 7">WM131</strain>
    </source>
</reference>
<evidence type="ECO:0000256" key="1">
    <source>
        <dbReference type="ARBA" id="ARBA00023015"/>
    </source>
</evidence>
<dbReference type="CDD" id="cd05013">
    <property type="entry name" value="SIS_RpiR"/>
    <property type="match status" value="1"/>
</dbReference>
<dbReference type="STRING" id="1432788.BU202_08835"/>
<dbReference type="Pfam" id="PF01418">
    <property type="entry name" value="HTH_6"/>
    <property type="match status" value="1"/>
</dbReference>
<accession>A0A4Y9JB11</accession>
<dbReference type="InterPro" id="IPR000281">
    <property type="entry name" value="HTH_RpiR"/>
</dbReference>
<dbReference type="GO" id="GO:1901135">
    <property type="term" value="P:carbohydrate derivative metabolic process"/>
    <property type="evidence" value="ECO:0007669"/>
    <property type="project" value="InterPro"/>
</dbReference>
<name>A0A4Y9JB11_9STRE</name>
<dbReference type="InterPro" id="IPR036388">
    <property type="entry name" value="WH-like_DNA-bd_sf"/>
</dbReference>
<dbReference type="PROSITE" id="PS51071">
    <property type="entry name" value="HTH_RPIR"/>
    <property type="match status" value="1"/>
</dbReference>
<keyword evidence="2" id="KW-0238">DNA-binding</keyword>
<keyword evidence="3" id="KW-0804">Transcription</keyword>
<dbReference type="RefSeq" id="WP_135182433.1">
    <property type="nucleotide sequence ID" value="NZ_JADGKZ010000013.1"/>
</dbReference>
<evidence type="ECO:0000256" key="2">
    <source>
        <dbReference type="ARBA" id="ARBA00023125"/>
    </source>
</evidence>
<feature type="domain" description="HTH rpiR-type" evidence="4">
    <location>
        <begin position="6"/>
        <end position="82"/>
    </location>
</feature>
<organism evidence="6 7">
    <name type="scientific">Streptococcus cuniculi</name>
    <dbReference type="NCBI Taxonomy" id="1432788"/>
    <lineage>
        <taxon>Bacteria</taxon>
        <taxon>Bacillati</taxon>
        <taxon>Bacillota</taxon>
        <taxon>Bacilli</taxon>
        <taxon>Lactobacillales</taxon>
        <taxon>Streptococcaceae</taxon>
        <taxon>Streptococcus</taxon>
    </lineage>
</organism>